<protein>
    <recommendedName>
        <fullName evidence="3">mannan endo-1,4-beta-mannosidase</fullName>
        <ecNumber evidence="3">3.2.1.78</ecNumber>
    </recommendedName>
</protein>
<sequence>MQRRSAIVLVSLVILSLLLLPAHLSYGVDRSPFVTRSGTHFAVDGIPFYVAGVNNHYLPYGSLQEVTDVLDDAVAMHANVIRTFIQPVIGSLDNDVPAIWDWRSTAETSNLGVHGVYMLYWDATQSRMAINDGANGMRRIDFLLEEARKRNLKVILAFLDFWSYTGGAQQMRAWYGSDDTYTFFAKDPRTTADYKNWVQAVITRENSINGKRYADDPTIFAWELMNEPDIHPIPLLRSWLADMAQFVKSHDRNHLLASGHGNSNGDFFDLQTEGIDFGTWHGYPRFNDITPAEMNERINAFCAIGARYNKPVLLEEFGLSRVHEDQIGVYQSWLNTIYQNQDCSGWMVWRLVSRQESGKYPDDSVDGFDIHNDDSPLWRLMQAAAVRQISKPTLSFSIQDPSTK</sequence>
<evidence type="ECO:0000256" key="5">
    <source>
        <dbReference type="ARBA" id="ARBA00022729"/>
    </source>
</evidence>
<dbReference type="STRING" id="51670.SAMN04488557_1378"/>
<dbReference type="AlphaFoldDB" id="A0A1I7N5P4"/>
<dbReference type="RefSeq" id="WP_092865875.1">
    <property type="nucleotide sequence ID" value="NZ_FPCH01000001.1"/>
</dbReference>
<dbReference type="Gene3D" id="3.20.20.80">
    <property type="entry name" value="Glycosidases"/>
    <property type="match status" value="1"/>
</dbReference>
<dbReference type="GO" id="GO:0000272">
    <property type="term" value="P:polysaccharide catabolic process"/>
    <property type="evidence" value="ECO:0007669"/>
    <property type="project" value="InterPro"/>
</dbReference>
<dbReference type="GO" id="GO:0005576">
    <property type="term" value="C:extracellular region"/>
    <property type="evidence" value="ECO:0007669"/>
    <property type="project" value="UniProtKB-SubCell"/>
</dbReference>
<organism evidence="9 10">
    <name type="scientific">Hyphomicrobium facile</name>
    <dbReference type="NCBI Taxonomy" id="51670"/>
    <lineage>
        <taxon>Bacteria</taxon>
        <taxon>Pseudomonadati</taxon>
        <taxon>Pseudomonadota</taxon>
        <taxon>Alphaproteobacteria</taxon>
        <taxon>Hyphomicrobiales</taxon>
        <taxon>Hyphomicrobiaceae</taxon>
        <taxon>Hyphomicrobium</taxon>
    </lineage>
</organism>
<dbReference type="InterPro" id="IPR001547">
    <property type="entry name" value="Glyco_hydro_5"/>
</dbReference>
<dbReference type="PANTHER" id="PTHR31451">
    <property type="match status" value="1"/>
</dbReference>
<evidence type="ECO:0000256" key="1">
    <source>
        <dbReference type="ARBA" id="ARBA00001678"/>
    </source>
</evidence>
<evidence type="ECO:0000256" key="7">
    <source>
        <dbReference type="ARBA" id="ARBA00023295"/>
    </source>
</evidence>
<comment type="subcellular location">
    <subcellularLocation>
        <location evidence="2">Secreted</location>
    </subcellularLocation>
</comment>
<comment type="catalytic activity">
    <reaction evidence="1">
        <text>Random hydrolysis of (1-&gt;4)-beta-D-mannosidic linkages in mannans, galactomannans and glucomannans.</text>
        <dbReference type="EC" id="3.2.1.78"/>
    </reaction>
</comment>
<dbReference type="InterPro" id="IPR045053">
    <property type="entry name" value="MAN-like"/>
</dbReference>
<dbReference type="Proteomes" id="UP000199423">
    <property type="component" value="Unassembled WGS sequence"/>
</dbReference>
<dbReference type="GO" id="GO:0016985">
    <property type="term" value="F:mannan endo-1,4-beta-mannosidase activity"/>
    <property type="evidence" value="ECO:0007669"/>
    <property type="project" value="TreeGrafter"/>
</dbReference>
<accession>A0A1I7N5P4</accession>
<proteinExistence type="predicted"/>
<gene>
    <name evidence="9" type="ORF">SAMN04488557_1378</name>
</gene>
<evidence type="ECO:0000256" key="3">
    <source>
        <dbReference type="ARBA" id="ARBA00012706"/>
    </source>
</evidence>
<evidence type="ECO:0000256" key="2">
    <source>
        <dbReference type="ARBA" id="ARBA00004613"/>
    </source>
</evidence>
<dbReference type="InterPro" id="IPR017853">
    <property type="entry name" value="GH"/>
</dbReference>
<dbReference type="PANTHER" id="PTHR31451:SF39">
    <property type="entry name" value="MANNAN ENDO-1,4-BETA-MANNOSIDASE 1"/>
    <property type="match status" value="1"/>
</dbReference>
<dbReference type="EC" id="3.2.1.78" evidence="3"/>
<evidence type="ECO:0000256" key="4">
    <source>
        <dbReference type="ARBA" id="ARBA00022525"/>
    </source>
</evidence>
<keyword evidence="10" id="KW-1185">Reference proteome</keyword>
<keyword evidence="4" id="KW-0964">Secreted</keyword>
<evidence type="ECO:0000259" key="8">
    <source>
        <dbReference type="Pfam" id="PF26410"/>
    </source>
</evidence>
<name>A0A1I7N5P4_9HYPH</name>
<dbReference type="EMBL" id="FPCH01000001">
    <property type="protein sequence ID" value="SFV29971.1"/>
    <property type="molecule type" value="Genomic_DNA"/>
</dbReference>
<feature type="domain" description="Glycoside hydrolase family 5" evidence="8">
    <location>
        <begin position="33"/>
        <end position="322"/>
    </location>
</feature>
<dbReference type="SUPFAM" id="SSF51445">
    <property type="entry name" value="(Trans)glycosidases"/>
    <property type="match status" value="1"/>
</dbReference>
<evidence type="ECO:0000313" key="9">
    <source>
        <dbReference type="EMBL" id="SFV29971.1"/>
    </source>
</evidence>
<reference evidence="10" key="1">
    <citation type="submission" date="2016-10" db="EMBL/GenBank/DDBJ databases">
        <authorList>
            <person name="Varghese N."/>
            <person name="Submissions S."/>
        </authorList>
    </citation>
    <scope>NUCLEOTIDE SEQUENCE [LARGE SCALE GENOMIC DNA]</scope>
    <source>
        <strain evidence="10">DSM 1565</strain>
    </source>
</reference>
<keyword evidence="6" id="KW-0378">Hydrolase</keyword>
<dbReference type="OrthoDB" id="9801493at2"/>
<keyword evidence="7" id="KW-0326">Glycosidase</keyword>
<dbReference type="Pfam" id="PF26410">
    <property type="entry name" value="GH5_mannosidase"/>
    <property type="match status" value="1"/>
</dbReference>
<keyword evidence="5" id="KW-0732">Signal</keyword>
<evidence type="ECO:0000256" key="6">
    <source>
        <dbReference type="ARBA" id="ARBA00022801"/>
    </source>
</evidence>
<evidence type="ECO:0000313" key="10">
    <source>
        <dbReference type="Proteomes" id="UP000199423"/>
    </source>
</evidence>